<comment type="catalytic activity">
    <reaction evidence="8 9">
        <text>[protein]-L-isoaspartate + S-adenosyl-L-methionine = [protein]-L-isoaspartate alpha-methyl ester + S-adenosyl-L-homocysteine</text>
        <dbReference type="Rhea" id="RHEA:12705"/>
        <dbReference type="Rhea" id="RHEA-COMP:12143"/>
        <dbReference type="Rhea" id="RHEA-COMP:12144"/>
        <dbReference type="ChEBI" id="CHEBI:57856"/>
        <dbReference type="ChEBI" id="CHEBI:59789"/>
        <dbReference type="ChEBI" id="CHEBI:90596"/>
        <dbReference type="ChEBI" id="CHEBI:90598"/>
        <dbReference type="EC" id="2.1.1.77"/>
    </reaction>
</comment>
<dbReference type="CDD" id="cd02440">
    <property type="entry name" value="AdoMet_MTases"/>
    <property type="match status" value="1"/>
</dbReference>
<comment type="subcellular location">
    <subcellularLocation>
        <location evidence="1 9">Cytoplasm</location>
    </subcellularLocation>
</comment>
<keyword evidence="5 9" id="KW-0808">Transferase</keyword>
<evidence type="ECO:0000256" key="5">
    <source>
        <dbReference type="ARBA" id="ARBA00022679"/>
    </source>
</evidence>
<dbReference type="NCBIfam" id="NF001453">
    <property type="entry name" value="PRK00312.1"/>
    <property type="match status" value="1"/>
</dbReference>
<comment type="function">
    <text evidence="7 9">Catalyzes the methyl esterification of L-isoaspartyl residues in peptides and proteins that result from spontaneous decomposition of normal L-aspartyl and L-asparaginyl residues. It plays a role in the repair and/or degradation of damaged proteins.</text>
</comment>
<keyword evidence="4 9" id="KW-0489">Methyltransferase</keyword>
<evidence type="ECO:0000256" key="6">
    <source>
        <dbReference type="ARBA" id="ARBA00022691"/>
    </source>
</evidence>
<dbReference type="EC" id="2.1.1.77" evidence="9"/>
<dbReference type="FunFam" id="3.40.50.150:FF:000010">
    <property type="entry name" value="Protein-L-isoaspartate O-methyltransferase"/>
    <property type="match status" value="1"/>
</dbReference>
<proteinExistence type="inferred from homology"/>
<evidence type="ECO:0000256" key="8">
    <source>
        <dbReference type="ARBA" id="ARBA00029295"/>
    </source>
</evidence>
<evidence type="ECO:0000256" key="2">
    <source>
        <dbReference type="ARBA" id="ARBA00005369"/>
    </source>
</evidence>
<keyword evidence="6 9" id="KW-0949">S-adenosyl-L-methionine</keyword>
<protein>
    <recommendedName>
        <fullName evidence="9">Protein-L-isoaspartate O-methyltransferase</fullName>
        <ecNumber evidence="9">2.1.1.77</ecNumber>
    </recommendedName>
    <alternativeName>
        <fullName evidence="9">L-isoaspartyl protein carboxyl methyltransferase</fullName>
    </alternativeName>
    <alternativeName>
        <fullName evidence="9">Protein L-isoaspartyl methyltransferase</fullName>
    </alternativeName>
    <alternativeName>
        <fullName evidence="9">Protein-beta-aspartate methyltransferase</fullName>
        <shortName evidence="9">PIMT</shortName>
    </alternativeName>
</protein>
<dbReference type="AlphaFoldDB" id="A0A9Q4PXK6"/>
<feature type="active site" evidence="9">
    <location>
        <position position="65"/>
    </location>
</feature>
<dbReference type="Proteomes" id="UP001143747">
    <property type="component" value="Unassembled WGS sequence"/>
</dbReference>
<reference evidence="10" key="1">
    <citation type="submission" date="2022-01" db="EMBL/GenBank/DDBJ databases">
        <title>Draft genome of Methanogenium marinum DSM 15558.</title>
        <authorList>
            <person name="Chen S.-C."/>
            <person name="You Y.-T."/>
        </authorList>
    </citation>
    <scope>NUCLEOTIDE SEQUENCE</scope>
    <source>
        <strain evidence="10">DSM 15558</strain>
    </source>
</reference>
<evidence type="ECO:0000256" key="3">
    <source>
        <dbReference type="ARBA" id="ARBA00022490"/>
    </source>
</evidence>
<name>A0A9Q4PXK6_9EURY</name>
<dbReference type="EMBL" id="JAKELO010000002">
    <property type="protein sequence ID" value="MDE4908741.1"/>
    <property type="molecule type" value="Genomic_DNA"/>
</dbReference>
<keyword evidence="3 9" id="KW-0963">Cytoplasm</keyword>
<dbReference type="GO" id="GO:0030091">
    <property type="term" value="P:protein repair"/>
    <property type="evidence" value="ECO:0007669"/>
    <property type="project" value="UniProtKB-UniRule"/>
</dbReference>
<evidence type="ECO:0000313" key="10">
    <source>
        <dbReference type="EMBL" id="MDE4908741.1"/>
    </source>
</evidence>
<dbReference type="NCBIfam" id="TIGR00080">
    <property type="entry name" value="pimt"/>
    <property type="match status" value="1"/>
</dbReference>
<dbReference type="InterPro" id="IPR029063">
    <property type="entry name" value="SAM-dependent_MTases_sf"/>
</dbReference>
<evidence type="ECO:0000256" key="1">
    <source>
        <dbReference type="ARBA" id="ARBA00004496"/>
    </source>
</evidence>
<comment type="similarity">
    <text evidence="2 9">Belongs to the methyltransferase superfamily. L-isoaspartyl/D-aspartyl protein methyltransferase family.</text>
</comment>
<comment type="caution">
    <text evidence="10">The sequence shown here is derived from an EMBL/GenBank/DDBJ whole genome shotgun (WGS) entry which is preliminary data.</text>
</comment>
<dbReference type="Gene3D" id="3.40.50.150">
    <property type="entry name" value="Vaccinia Virus protein VP39"/>
    <property type="match status" value="1"/>
</dbReference>
<keyword evidence="11" id="KW-1185">Reference proteome</keyword>
<dbReference type="InterPro" id="IPR000682">
    <property type="entry name" value="PCMT"/>
</dbReference>
<dbReference type="HAMAP" id="MF_00090">
    <property type="entry name" value="PIMT"/>
    <property type="match status" value="1"/>
</dbReference>
<evidence type="ECO:0000313" key="11">
    <source>
        <dbReference type="Proteomes" id="UP001143747"/>
    </source>
</evidence>
<dbReference type="GO" id="GO:0004719">
    <property type="term" value="F:protein-L-isoaspartate (D-aspartate) O-methyltransferase activity"/>
    <property type="evidence" value="ECO:0007669"/>
    <property type="project" value="UniProtKB-UniRule"/>
</dbReference>
<dbReference type="GO" id="GO:0032259">
    <property type="term" value="P:methylation"/>
    <property type="evidence" value="ECO:0007669"/>
    <property type="project" value="UniProtKB-KW"/>
</dbReference>
<organism evidence="10 11">
    <name type="scientific">Methanogenium marinum</name>
    <dbReference type="NCBI Taxonomy" id="348610"/>
    <lineage>
        <taxon>Archaea</taxon>
        <taxon>Methanobacteriati</taxon>
        <taxon>Methanobacteriota</taxon>
        <taxon>Stenosarchaea group</taxon>
        <taxon>Methanomicrobia</taxon>
        <taxon>Methanomicrobiales</taxon>
        <taxon>Methanomicrobiaceae</taxon>
        <taxon>Methanogenium</taxon>
    </lineage>
</organism>
<dbReference type="SUPFAM" id="SSF53335">
    <property type="entry name" value="S-adenosyl-L-methionine-dependent methyltransferases"/>
    <property type="match status" value="1"/>
</dbReference>
<evidence type="ECO:0000256" key="9">
    <source>
        <dbReference type="HAMAP-Rule" id="MF_00090"/>
    </source>
</evidence>
<sequence length="218" mass="23448">MEEDILYTALRKHMVERQIASRGISDTAVLDAMRRVPRHLFVPKNFQNDAYDDCPLPIGYGATISQPYIVGLMTALIEPKHGYRVLEVGTGSGYQAAILAQIGCRVTSVERIPELAKLAHENLKRAGVEGITIITGDGTSFSENEGPFDGIITTAAAPDVPPSLTALLADGGTMVLPIGDRDMQVLTCVHKTGTKLTISHHGGVRFVPLIGAEGWSEQ</sequence>
<gene>
    <name evidence="9" type="primary">pcm</name>
    <name evidence="10" type="ORF">L0665_08995</name>
</gene>
<dbReference type="GO" id="GO:0005737">
    <property type="term" value="C:cytoplasm"/>
    <property type="evidence" value="ECO:0007669"/>
    <property type="project" value="UniProtKB-SubCell"/>
</dbReference>
<dbReference type="PANTHER" id="PTHR11579">
    <property type="entry name" value="PROTEIN-L-ISOASPARTATE O-METHYLTRANSFERASE"/>
    <property type="match status" value="1"/>
</dbReference>
<dbReference type="PANTHER" id="PTHR11579:SF0">
    <property type="entry name" value="PROTEIN-L-ISOASPARTATE(D-ASPARTATE) O-METHYLTRANSFERASE"/>
    <property type="match status" value="1"/>
</dbReference>
<dbReference type="Pfam" id="PF01135">
    <property type="entry name" value="PCMT"/>
    <property type="match status" value="1"/>
</dbReference>
<evidence type="ECO:0000256" key="4">
    <source>
        <dbReference type="ARBA" id="ARBA00022603"/>
    </source>
</evidence>
<evidence type="ECO:0000256" key="7">
    <source>
        <dbReference type="ARBA" id="ARBA00025330"/>
    </source>
</evidence>
<accession>A0A9Q4PXK6</accession>